<evidence type="ECO:0000313" key="3">
    <source>
        <dbReference type="EMBL" id="GIL88119.1"/>
    </source>
</evidence>
<name>A0A8J4CUX0_9CHLO</name>
<feature type="chain" id="PRO_5035313332" evidence="2">
    <location>
        <begin position="39"/>
        <end position="395"/>
    </location>
</feature>
<feature type="region of interest" description="Disordered" evidence="1">
    <location>
        <begin position="202"/>
        <end position="248"/>
    </location>
</feature>
<protein>
    <submittedName>
        <fullName evidence="3">Uncharacterized protein</fullName>
    </submittedName>
</protein>
<comment type="caution">
    <text evidence="3">The sequence shown here is derived from an EMBL/GenBank/DDBJ whole genome shotgun (WGS) entry which is preliminary data.</text>
</comment>
<reference evidence="3" key="1">
    <citation type="journal article" date="2021" name="Proc. Natl. Acad. Sci. U.S.A.">
        <title>Three genomes in the algal genus Volvox reveal the fate of a haploid sex-determining region after a transition to homothallism.</title>
        <authorList>
            <person name="Yamamoto K."/>
            <person name="Hamaji T."/>
            <person name="Kawai-Toyooka H."/>
            <person name="Matsuzaki R."/>
            <person name="Takahashi F."/>
            <person name="Nishimura Y."/>
            <person name="Kawachi M."/>
            <person name="Noguchi H."/>
            <person name="Minakuchi Y."/>
            <person name="Umen J.G."/>
            <person name="Toyoda A."/>
            <person name="Nozaki H."/>
        </authorList>
    </citation>
    <scope>NUCLEOTIDE SEQUENCE</scope>
    <source>
        <strain evidence="3">NIES-3786</strain>
    </source>
</reference>
<feature type="compositionally biased region" description="Gly residues" evidence="1">
    <location>
        <begin position="386"/>
        <end position="395"/>
    </location>
</feature>
<evidence type="ECO:0000256" key="1">
    <source>
        <dbReference type="SAM" id="MobiDB-lite"/>
    </source>
</evidence>
<keyword evidence="2" id="KW-0732">Signal</keyword>
<feature type="non-terminal residue" evidence="3">
    <location>
        <position position="1"/>
    </location>
</feature>
<feature type="region of interest" description="Disordered" evidence="1">
    <location>
        <begin position="334"/>
        <end position="395"/>
    </location>
</feature>
<dbReference type="EMBL" id="BNCP01000043">
    <property type="protein sequence ID" value="GIL88119.1"/>
    <property type="molecule type" value="Genomic_DNA"/>
</dbReference>
<feature type="signal peptide" evidence="2">
    <location>
        <begin position="1"/>
        <end position="38"/>
    </location>
</feature>
<proteinExistence type="predicted"/>
<evidence type="ECO:0000256" key="2">
    <source>
        <dbReference type="SAM" id="SignalP"/>
    </source>
</evidence>
<evidence type="ECO:0000313" key="4">
    <source>
        <dbReference type="Proteomes" id="UP000747110"/>
    </source>
</evidence>
<dbReference type="Proteomes" id="UP000747110">
    <property type="component" value="Unassembled WGS sequence"/>
</dbReference>
<gene>
    <name evidence="3" type="ORF">Vretifemale_16159</name>
</gene>
<organism evidence="3 4">
    <name type="scientific">Volvox reticuliferus</name>
    <dbReference type="NCBI Taxonomy" id="1737510"/>
    <lineage>
        <taxon>Eukaryota</taxon>
        <taxon>Viridiplantae</taxon>
        <taxon>Chlorophyta</taxon>
        <taxon>core chlorophytes</taxon>
        <taxon>Chlorophyceae</taxon>
        <taxon>CS clade</taxon>
        <taxon>Chlamydomonadales</taxon>
        <taxon>Volvocaceae</taxon>
        <taxon>Volvox</taxon>
    </lineage>
</organism>
<feature type="compositionally biased region" description="Basic and acidic residues" evidence="1">
    <location>
        <begin position="221"/>
        <end position="235"/>
    </location>
</feature>
<accession>A0A8J4CUX0</accession>
<dbReference type="AlphaFoldDB" id="A0A8J4CUX0"/>
<keyword evidence="4" id="KW-1185">Reference proteome</keyword>
<sequence>MLRGTRPEVTPVRGRSRPALPCLILWLLAYSFSSGISALQQHGEEAEAGIPSWLHRLVSPSKAAWQNLDVYDSLSGLTMAFPIWFAGTDQVSSAFSVAGEDGSASGLGFGRTPNGLSPQLLELDSLENIRSAQRLEDAVVAFLAEMAVQVQDESGIGPMGANAGGGKKVAYDGIPGGASRVSATLLGIRQRLESEVKQLAAIMEGRDPKPSRDAGGGGDAGRSDGGEKSSGKDGDGAAGRNAGRHEAGHADAQKLVGALQDGLGHLLADGLAGWLQHAATHPLPDGSSMRLGGGGRGIEVQGAPIAEADSPPPAGTKPAPPEAHAEIKARLQVGSNTAVGLEDRSSAVGANTGDLQQPAGLSRADETAGGERVSATVGRRRLQQSSGGGSGNDNG</sequence>